<feature type="domain" description="Nrap protein" evidence="7">
    <location>
        <begin position="167"/>
        <end position="310"/>
    </location>
</feature>
<dbReference type="InterPro" id="IPR035367">
    <property type="entry name" value="Nrap_D2"/>
</dbReference>
<evidence type="ECO:0000313" key="13">
    <source>
        <dbReference type="EMBL" id="WEW60372.1"/>
    </source>
</evidence>
<dbReference type="GO" id="GO:0032545">
    <property type="term" value="C:CURI complex"/>
    <property type="evidence" value="ECO:0007669"/>
    <property type="project" value="TreeGrafter"/>
</dbReference>
<dbReference type="GO" id="GO:0006364">
    <property type="term" value="P:rRNA processing"/>
    <property type="evidence" value="ECO:0007669"/>
    <property type="project" value="UniProtKB-KW"/>
</dbReference>
<proteinExistence type="inferred from homology"/>
<dbReference type="InterPro" id="IPR035082">
    <property type="entry name" value="Nrap_D1"/>
</dbReference>
<evidence type="ECO:0000259" key="8">
    <source>
        <dbReference type="Pfam" id="PF17403"/>
    </source>
</evidence>
<dbReference type="InterPro" id="IPR035368">
    <property type="entry name" value="Nrap_D3"/>
</dbReference>
<dbReference type="Gene3D" id="1.10.1410.10">
    <property type="match status" value="1"/>
</dbReference>
<dbReference type="AlphaFoldDB" id="A0AAF0IL34"/>
<dbReference type="Pfam" id="PF17407">
    <property type="entry name" value="Nrap_D6"/>
    <property type="match status" value="1"/>
</dbReference>
<dbReference type="Pfam" id="PF17406">
    <property type="entry name" value="Nrap_D5"/>
    <property type="match status" value="1"/>
</dbReference>
<dbReference type="GO" id="GO:0003723">
    <property type="term" value="F:RNA binding"/>
    <property type="evidence" value="ECO:0007669"/>
    <property type="project" value="UniProtKB-KW"/>
</dbReference>
<evidence type="ECO:0000259" key="7">
    <source>
        <dbReference type="Pfam" id="PF03813"/>
    </source>
</evidence>
<comment type="subcellular location">
    <subcellularLocation>
        <location evidence="1 5">Nucleus</location>
        <location evidence="1 5">Nucleolus</location>
    </subcellularLocation>
</comment>
<feature type="domain" description="Nrap protein" evidence="10">
    <location>
        <begin position="629"/>
        <end position="815"/>
    </location>
</feature>
<comment type="similarity">
    <text evidence="2 5">Belongs to the NRAP family.</text>
</comment>
<sequence>MSFPSAKRRKLALADEKHNGEKPDNREDHGSGVFGRNDSRGARSQSIASTVELATASGQFKSNLFKLQVDELLSQLRSDQNKQLGAVEQHLRRLKNIIENIPDIPPKPIRDAEKDLRRKAEVVIPFPEPRPSSDVKYTLQYARPANINVVGSFALKTAVKGLETSMIDLAVTIPGGLLQKKDYLDYRYFHKRAYYIACIAAGIKASKDSVFDLKYAYQDDDKLRPVLLIKVIDGINSGHSHLRVRVLTAVKDDMFPVHQTLPTSQNVRRILPAHEAPETSPGLLEFTSFYNSTLRAESSVTAYLKLLHGATIKCPAFRDACILGRTWLRQRGFGTAVGRGGFGHFEWAVITALLLETGAGNGKPLFSITYNAYQIFKAMIQFLGGRDLTMPYVLFSAELAHKIHPSNHPILFDGKQGINLLYKMTIWSYQLLRHESIMTLKMLNDVRFDHFDNIFINRIDYPLCRFDESVTFKPRSWQPTALDALLYSRSVYDVFMKALGDRAKLVHITCCDSSQWSITSSVNETAAAVVSVGLLINPDNGHRIVDHGPLADDKEAALAFRSFWGDKAELRRFKDGTIAESLVWSDRQSDGSIIHQILTYILRRHFDLERNAISFTGLDLHEKFPAISDSIKPTALFQPVLDAFNSLSSKLRRIDGLPLTFRQLYAASPALRYSSLHLPVGARGRLQPADVILQFESSSRWPDDLTAIQVTKLSFLVKIGELLESSEGGVSCRVGLEDNTGRLQNAAYLDIDFSSMVTFRLRIYHEREQVLLERRLKDRDLGTREKEHLASSLIAYKRTFTQQLQHTRAIQTLATRYPLLSPTVRVFKLWINSHLLAPHFCEELLELLVCHVFLYPYPWSAPSSVTSGLLHTLHFLSRWDWEREPLVLDFNNELTSHDLADIKTRFVAWRKIDPLMNTISLFVASNLDRDGATWTQQARPPKVVALRISSLAKAAMDLVKEKGVDLRFSDLFRTPLRDYDFLFHLKPKNHAGSKSQSIYKNLQDPEMCREASRSEFIAELNRLYGSQILFFHGTEERTVIAGLWKPHFTKPRPFGLKLKYSMTPMTGPNTKEEEVTLGKFATLNVIACLGGDIIREVEINR</sequence>
<dbReference type="Gene3D" id="3.30.70.3030">
    <property type="match status" value="1"/>
</dbReference>
<keyword evidence="5" id="KW-0690">Ribosome biogenesis</keyword>
<dbReference type="Pfam" id="PF03813">
    <property type="entry name" value="Nrap"/>
    <property type="match status" value="1"/>
</dbReference>
<dbReference type="GO" id="GO:0006409">
    <property type="term" value="P:tRNA export from nucleus"/>
    <property type="evidence" value="ECO:0007669"/>
    <property type="project" value="TreeGrafter"/>
</dbReference>
<keyword evidence="5" id="KW-0698">rRNA processing</keyword>
<evidence type="ECO:0000256" key="1">
    <source>
        <dbReference type="ARBA" id="ARBA00004604"/>
    </source>
</evidence>
<dbReference type="InterPro" id="IPR035370">
    <property type="entry name" value="Nrap_D5"/>
</dbReference>
<evidence type="ECO:0000313" key="14">
    <source>
        <dbReference type="Proteomes" id="UP001219355"/>
    </source>
</evidence>
<keyword evidence="5" id="KW-0687">Ribonucleoprotein</keyword>
<dbReference type="PANTHER" id="PTHR17972">
    <property type="entry name" value="NUCLEOLAR RNA-ASSOCIATED PROTEIN"/>
    <property type="match status" value="1"/>
</dbReference>
<feature type="compositionally biased region" description="Basic residues" evidence="6">
    <location>
        <begin position="1"/>
        <end position="11"/>
    </location>
</feature>
<dbReference type="GO" id="GO:0034456">
    <property type="term" value="C:UTP-C complex"/>
    <property type="evidence" value="ECO:0007669"/>
    <property type="project" value="TreeGrafter"/>
</dbReference>
<evidence type="ECO:0000259" key="11">
    <source>
        <dbReference type="Pfam" id="PF17406"/>
    </source>
</evidence>
<organism evidence="13 14">
    <name type="scientific">Emydomyces testavorans</name>
    <dbReference type="NCBI Taxonomy" id="2070801"/>
    <lineage>
        <taxon>Eukaryota</taxon>
        <taxon>Fungi</taxon>
        <taxon>Dikarya</taxon>
        <taxon>Ascomycota</taxon>
        <taxon>Pezizomycotina</taxon>
        <taxon>Eurotiomycetes</taxon>
        <taxon>Eurotiomycetidae</taxon>
        <taxon>Onygenales</taxon>
        <taxon>Nannizziopsiaceae</taxon>
        <taxon>Emydomyces</taxon>
    </lineage>
</organism>
<keyword evidence="3 5" id="KW-0694">RNA-binding</keyword>
<feature type="domain" description="Nrap protein" evidence="11">
    <location>
        <begin position="817"/>
        <end position="973"/>
    </location>
</feature>
<dbReference type="EMBL" id="CP120630">
    <property type="protein sequence ID" value="WEW60372.1"/>
    <property type="molecule type" value="Genomic_DNA"/>
</dbReference>
<evidence type="ECO:0000256" key="4">
    <source>
        <dbReference type="ARBA" id="ARBA00023242"/>
    </source>
</evidence>
<dbReference type="PANTHER" id="PTHR17972:SF0">
    <property type="entry name" value="NUCLEOLAR PROTEIN 6"/>
    <property type="match status" value="1"/>
</dbReference>
<protein>
    <recommendedName>
        <fullName evidence="5">U3 small nucleolar RNA-associated protein 22</fullName>
    </recommendedName>
</protein>
<dbReference type="Pfam" id="PF17404">
    <property type="entry name" value="Nrap_D3"/>
    <property type="match status" value="1"/>
</dbReference>
<dbReference type="InterPro" id="IPR005554">
    <property type="entry name" value="NOL6/Upt22"/>
</dbReference>
<gene>
    <name evidence="13" type="primary">UTP22</name>
    <name evidence="13" type="ORF">PRK78_005857</name>
</gene>
<evidence type="ECO:0000256" key="5">
    <source>
        <dbReference type="RuleBase" id="RU364032"/>
    </source>
</evidence>
<evidence type="ECO:0000256" key="6">
    <source>
        <dbReference type="SAM" id="MobiDB-lite"/>
    </source>
</evidence>
<evidence type="ECO:0000259" key="10">
    <source>
        <dbReference type="Pfam" id="PF17405"/>
    </source>
</evidence>
<evidence type="ECO:0000259" key="12">
    <source>
        <dbReference type="Pfam" id="PF17407"/>
    </source>
</evidence>
<dbReference type="Pfam" id="PF17403">
    <property type="entry name" value="Nrap_D2"/>
    <property type="match status" value="1"/>
</dbReference>
<feature type="compositionally biased region" description="Basic and acidic residues" evidence="6">
    <location>
        <begin position="12"/>
        <end position="30"/>
    </location>
</feature>
<keyword evidence="4 5" id="KW-0539">Nucleus</keyword>
<dbReference type="InterPro" id="IPR035371">
    <property type="entry name" value="Nrap_D6"/>
</dbReference>
<evidence type="ECO:0000259" key="9">
    <source>
        <dbReference type="Pfam" id="PF17404"/>
    </source>
</evidence>
<accession>A0AAF0IL34</accession>
<dbReference type="Proteomes" id="UP001219355">
    <property type="component" value="Chromosome 4"/>
</dbReference>
<feature type="domain" description="Nrap protein" evidence="9">
    <location>
        <begin position="485"/>
        <end position="607"/>
    </location>
</feature>
<feature type="region of interest" description="Disordered" evidence="6">
    <location>
        <begin position="1"/>
        <end position="43"/>
    </location>
</feature>
<keyword evidence="14" id="KW-1185">Reference proteome</keyword>
<dbReference type="InterPro" id="IPR035369">
    <property type="entry name" value="Nrap_D4"/>
</dbReference>
<dbReference type="Pfam" id="PF17405">
    <property type="entry name" value="Nrap_D4"/>
    <property type="match status" value="1"/>
</dbReference>
<dbReference type="GO" id="GO:0032040">
    <property type="term" value="C:small-subunit processome"/>
    <property type="evidence" value="ECO:0007669"/>
    <property type="project" value="TreeGrafter"/>
</dbReference>
<feature type="domain" description="Nrap protein" evidence="8">
    <location>
        <begin position="316"/>
        <end position="457"/>
    </location>
</feature>
<reference evidence="13" key="1">
    <citation type="submission" date="2023-03" db="EMBL/GenBank/DDBJ databases">
        <title>Emydomyces testavorans Genome Sequence.</title>
        <authorList>
            <person name="Hoyer L."/>
        </authorList>
    </citation>
    <scope>NUCLEOTIDE SEQUENCE</scope>
    <source>
        <strain evidence="13">16-2883</strain>
    </source>
</reference>
<feature type="domain" description="Nrap protein" evidence="12">
    <location>
        <begin position="976"/>
        <end position="1097"/>
    </location>
</feature>
<name>A0AAF0IL34_9EURO</name>
<evidence type="ECO:0000256" key="2">
    <source>
        <dbReference type="ARBA" id="ARBA00006674"/>
    </source>
</evidence>
<evidence type="ECO:0000256" key="3">
    <source>
        <dbReference type="ARBA" id="ARBA00022884"/>
    </source>
</evidence>